<dbReference type="InterPro" id="IPR002481">
    <property type="entry name" value="FUR"/>
</dbReference>
<keyword evidence="5" id="KW-0238">DNA-binding</keyword>
<dbReference type="SUPFAM" id="SSF46785">
    <property type="entry name" value="Winged helix' DNA-binding domain"/>
    <property type="match status" value="1"/>
</dbReference>
<keyword evidence="4" id="KW-0805">Transcription regulation</keyword>
<evidence type="ECO:0000256" key="6">
    <source>
        <dbReference type="ARBA" id="ARBA00023163"/>
    </source>
</evidence>
<dbReference type="RefSeq" id="WP_020073974.1">
    <property type="nucleotide sequence ID" value="NZ_JBKWRC010000001.1"/>
</dbReference>
<dbReference type="PANTHER" id="PTHR33202:SF7">
    <property type="entry name" value="FERRIC UPTAKE REGULATION PROTEIN"/>
    <property type="match status" value="1"/>
</dbReference>
<dbReference type="InterPro" id="IPR036390">
    <property type="entry name" value="WH_DNA-bd_sf"/>
</dbReference>
<dbReference type="GO" id="GO:1900376">
    <property type="term" value="P:regulation of secondary metabolite biosynthetic process"/>
    <property type="evidence" value="ECO:0007669"/>
    <property type="project" value="TreeGrafter"/>
</dbReference>
<dbReference type="GO" id="GO:0000976">
    <property type="term" value="F:transcription cis-regulatory region binding"/>
    <property type="evidence" value="ECO:0007669"/>
    <property type="project" value="TreeGrafter"/>
</dbReference>
<feature type="binding site" evidence="7">
    <location>
        <position position="122"/>
    </location>
    <ligand>
        <name>Zn(2+)</name>
        <dbReference type="ChEBI" id="CHEBI:29105"/>
    </ligand>
</feature>
<accession>A0A928KR64</accession>
<evidence type="ECO:0000256" key="3">
    <source>
        <dbReference type="ARBA" id="ARBA00022833"/>
    </source>
</evidence>
<evidence type="ECO:0000256" key="1">
    <source>
        <dbReference type="ARBA" id="ARBA00007957"/>
    </source>
</evidence>
<dbReference type="EMBL" id="SVNY01000001">
    <property type="protein sequence ID" value="MBE6832398.1"/>
    <property type="molecule type" value="Genomic_DNA"/>
</dbReference>
<feature type="binding site" evidence="7">
    <location>
        <position position="82"/>
    </location>
    <ligand>
        <name>Zn(2+)</name>
        <dbReference type="ChEBI" id="CHEBI:29105"/>
    </ligand>
</feature>
<keyword evidence="7" id="KW-0479">Metal-binding</keyword>
<name>A0A928KR64_9FIRM</name>
<keyword evidence="2" id="KW-0678">Repressor</keyword>
<organism evidence="9 10">
    <name type="scientific">Faecalispora sporosphaeroides</name>
    <dbReference type="NCBI Taxonomy" id="1549"/>
    <lineage>
        <taxon>Bacteria</taxon>
        <taxon>Bacillati</taxon>
        <taxon>Bacillota</taxon>
        <taxon>Clostridia</taxon>
        <taxon>Eubacteriales</taxon>
        <taxon>Oscillospiraceae</taxon>
        <taxon>Faecalispora</taxon>
    </lineage>
</organism>
<keyword evidence="3 7" id="KW-0862">Zinc</keyword>
<evidence type="ECO:0000313" key="10">
    <source>
        <dbReference type="Proteomes" id="UP000754750"/>
    </source>
</evidence>
<reference evidence="9" key="1">
    <citation type="submission" date="2019-04" db="EMBL/GenBank/DDBJ databases">
        <title>Evolution of Biomass-Degrading Anaerobic Consortia Revealed by Metagenomics.</title>
        <authorList>
            <person name="Peng X."/>
        </authorList>
    </citation>
    <scope>NUCLEOTIDE SEQUENCE</scope>
    <source>
        <strain evidence="9">SIG551</strain>
    </source>
</reference>
<sequence length="142" mass="15889">MAELKNTKQRGAILRFLENSPDPVSAEDIFVLLKPSFPQLALSTVYRNLERFTAAGVLQKINFEDGVIRYALAKGHDHYLICTGCNKKIKLDDCPLSPLELQLAKATGFEIERHSLTIYGKCPDCQRKRGTRVAVKKAGRAE</sequence>
<evidence type="ECO:0000256" key="5">
    <source>
        <dbReference type="ARBA" id="ARBA00023125"/>
    </source>
</evidence>
<dbReference type="Gene3D" id="1.10.10.10">
    <property type="entry name" value="Winged helix-like DNA-binding domain superfamily/Winged helix DNA-binding domain"/>
    <property type="match status" value="1"/>
</dbReference>
<dbReference type="Gene3D" id="3.30.1490.190">
    <property type="match status" value="1"/>
</dbReference>
<evidence type="ECO:0000256" key="8">
    <source>
        <dbReference type="PIRSR" id="PIRSR602481-2"/>
    </source>
</evidence>
<comment type="similarity">
    <text evidence="1">Belongs to the Fur family.</text>
</comment>
<keyword evidence="6" id="KW-0804">Transcription</keyword>
<dbReference type="Pfam" id="PF01475">
    <property type="entry name" value="FUR"/>
    <property type="match status" value="1"/>
</dbReference>
<gene>
    <name evidence="9" type="ORF">E7512_02235</name>
</gene>
<protein>
    <submittedName>
        <fullName evidence="9">Transcriptional repressor</fullName>
    </submittedName>
</protein>
<evidence type="ECO:0000256" key="2">
    <source>
        <dbReference type="ARBA" id="ARBA00022491"/>
    </source>
</evidence>
<dbReference type="GO" id="GO:0045892">
    <property type="term" value="P:negative regulation of DNA-templated transcription"/>
    <property type="evidence" value="ECO:0007669"/>
    <property type="project" value="TreeGrafter"/>
</dbReference>
<dbReference type="PANTHER" id="PTHR33202">
    <property type="entry name" value="ZINC UPTAKE REGULATION PROTEIN"/>
    <property type="match status" value="1"/>
</dbReference>
<dbReference type="GO" id="GO:0003700">
    <property type="term" value="F:DNA-binding transcription factor activity"/>
    <property type="evidence" value="ECO:0007669"/>
    <property type="project" value="InterPro"/>
</dbReference>
<comment type="cofactor">
    <cofactor evidence="7">
        <name>Zn(2+)</name>
        <dbReference type="ChEBI" id="CHEBI:29105"/>
    </cofactor>
    <text evidence="7">Binds 1 zinc ion per subunit.</text>
</comment>
<feature type="binding site" evidence="8">
    <location>
        <position position="114"/>
    </location>
    <ligand>
        <name>Fe cation</name>
        <dbReference type="ChEBI" id="CHEBI:24875"/>
    </ligand>
</feature>
<evidence type="ECO:0000256" key="7">
    <source>
        <dbReference type="PIRSR" id="PIRSR602481-1"/>
    </source>
</evidence>
<keyword evidence="8" id="KW-0408">Iron</keyword>
<comment type="caution">
    <text evidence="9">The sequence shown here is derived from an EMBL/GenBank/DDBJ whole genome shotgun (WGS) entry which is preliminary data.</text>
</comment>
<dbReference type="GO" id="GO:0008270">
    <property type="term" value="F:zinc ion binding"/>
    <property type="evidence" value="ECO:0007669"/>
    <property type="project" value="TreeGrafter"/>
</dbReference>
<comment type="cofactor">
    <cofactor evidence="8">
        <name>Mn(2+)</name>
        <dbReference type="ChEBI" id="CHEBI:29035"/>
    </cofactor>
    <cofactor evidence="8">
        <name>Fe(2+)</name>
        <dbReference type="ChEBI" id="CHEBI:29033"/>
    </cofactor>
    <text evidence="8">Binds 1 Mn(2+) or Fe(2+) ion per subunit.</text>
</comment>
<dbReference type="AlphaFoldDB" id="A0A928KR64"/>
<feature type="binding site" evidence="7">
    <location>
        <position position="85"/>
    </location>
    <ligand>
        <name>Zn(2+)</name>
        <dbReference type="ChEBI" id="CHEBI:29105"/>
    </ligand>
</feature>
<evidence type="ECO:0000256" key="4">
    <source>
        <dbReference type="ARBA" id="ARBA00023015"/>
    </source>
</evidence>
<dbReference type="Proteomes" id="UP000754750">
    <property type="component" value="Unassembled WGS sequence"/>
</dbReference>
<proteinExistence type="inferred from homology"/>
<dbReference type="InterPro" id="IPR036388">
    <property type="entry name" value="WH-like_DNA-bd_sf"/>
</dbReference>
<dbReference type="CDD" id="cd07153">
    <property type="entry name" value="Fur_like"/>
    <property type="match status" value="1"/>
</dbReference>
<evidence type="ECO:0000313" key="9">
    <source>
        <dbReference type="EMBL" id="MBE6832398.1"/>
    </source>
</evidence>
<dbReference type="InterPro" id="IPR043135">
    <property type="entry name" value="Fur_C"/>
</dbReference>
<feature type="binding site" evidence="7">
    <location>
        <position position="125"/>
    </location>
    <ligand>
        <name>Zn(2+)</name>
        <dbReference type="ChEBI" id="CHEBI:29105"/>
    </ligand>
</feature>